<reference evidence="1 2" key="1">
    <citation type="submission" date="2012-10" db="EMBL/GenBank/DDBJ databases">
        <authorList>
            <person name="Harkins D.M."/>
            <person name="Durkin A.S."/>
            <person name="Brinkac L.M."/>
            <person name="Haft D.H."/>
            <person name="Selengut J.D."/>
            <person name="Sanka R."/>
            <person name="DePew J."/>
            <person name="Purushe J."/>
            <person name="Whelen A.C."/>
            <person name="Vinetz J.M."/>
            <person name="Sutton G.G."/>
            <person name="Nierman W.C."/>
            <person name="Fouts D.E."/>
        </authorList>
    </citation>
    <scope>NUCLEOTIDE SEQUENCE [LARGE SCALE GENOMIC DNA]</scope>
    <source>
        <strain evidence="1 2">2006001853</strain>
    </source>
</reference>
<sequence>MLYHYVSDFSNHVHQLVVSISKHLYLLKNEEIKYQKKSFDLTLKNYSKSTKRHLIHCIIKDHFSGASYGEIHSTDQHFSIEKFLLNAWKIKKGYKFHGLPKCLMAPKSVIEHFPGLGNIFKHTNIKLIETTSGFQSGAPIIIKEWEKQIGYAPILYKLLSFSKLQENIEYFNNEINSYKSNNSDTSKIDKWSDNLNQTNIIINETDFLKIFN</sequence>
<dbReference type="EMBL" id="AFLV02000027">
    <property type="protein sequence ID" value="EKR64996.1"/>
    <property type="molecule type" value="Genomic_DNA"/>
</dbReference>
<accession>A0A828Z1Y2</accession>
<comment type="caution">
    <text evidence="1">The sequence shown here is derived from an EMBL/GenBank/DDBJ whole genome shotgun (WGS) entry which is preliminary data.</text>
</comment>
<proteinExistence type="predicted"/>
<organism evidence="1 2">
    <name type="scientific">Leptospira weilii str. 2006001853</name>
    <dbReference type="NCBI Taxonomy" id="1001589"/>
    <lineage>
        <taxon>Bacteria</taxon>
        <taxon>Pseudomonadati</taxon>
        <taxon>Spirochaetota</taxon>
        <taxon>Spirochaetia</taxon>
        <taxon>Leptospirales</taxon>
        <taxon>Leptospiraceae</taxon>
        <taxon>Leptospira</taxon>
    </lineage>
</organism>
<name>A0A828Z1Y2_9LEPT</name>
<dbReference type="AlphaFoldDB" id="A0A828Z1Y2"/>
<evidence type="ECO:0000313" key="1">
    <source>
        <dbReference type="EMBL" id="EKR64996.1"/>
    </source>
</evidence>
<gene>
    <name evidence="1" type="ORF">LEP1GSC036_3624</name>
</gene>
<protein>
    <submittedName>
        <fullName evidence="1">Uncharacterized protein</fullName>
    </submittedName>
</protein>
<dbReference type="Proteomes" id="UP000001338">
    <property type="component" value="Unassembled WGS sequence"/>
</dbReference>
<dbReference type="RefSeq" id="WP_004499330.1">
    <property type="nucleotide sequence ID" value="NZ_AFLV02000027.1"/>
</dbReference>
<dbReference type="GeneID" id="61114531"/>
<evidence type="ECO:0000313" key="2">
    <source>
        <dbReference type="Proteomes" id="UP000001338"/>
    </source>
</evidence>